<reference evidence="2 3" key="1">
    <citation type="submission" date="2020-08" db="EMBL/GenBank/DDBJ databases">
        <title>Genomic Encyclopedia of Type Strains, Phase IV (KMG-IV): sequencing the most valuable type-strain genomes for metagenomic binning, comparative biology and taxonomic classification.</title>
        <authorList>
            <person name="Goeker M."/>
        </authorList>
    </citation>
    <scope>NUCLEOTIDE SEQUENCE [LARGE SCALE GENOMIC DNA]</scope>
    <source>
        <strain evidence="2 3">DSM 21793</strain>
    </source>
</reference>
<evidence type="ECO:0000313" key="3">
    <source>
        <dbReference type="Proteomes" id="UP000530564"/>
    </source>
</evidence>
<dbReference type="EMBL" id="JACIDK010000001">
    <property type="protein sequence ID" value="MBB3889538.1"/>
    <property type="molecule type" value="Genomic_DNA"/>
</dbReference>
<comment type="caution">
    <text evidence="2">The sequence shown here is derived from an EMBL/GenBank/DDBJ whole genome shotgun (WGS) entry which is preliminary data.</text>
</comment>
<name>A0A839ZU57_9CAUL</name>
<proteinExistence type="predicted"/>
<protein>
    <submittedName>
        <fullName evidence="2">Uncharacterized protein</fullName>
    </submittedName>
</protein>
<gene>
    <name evidence="2" type="ORF">GGQ61_000235</name>
</gene>
<dbReference type="AlphaFoldDB" id="A0A839ZU57"/>
<evidence type="ECO:0000313" key="2">
    <source>
        <dbReference type="EMBL" id="MBB3889538.1"/>
    </source>
</evidence>
<dbReference type="RefSeq" id="WP_183769546.1">
    <property type="nucleotide sequence ID" value="NZ_JACIDK010000001.1"/>
</dbReference>
<dbReference type="Proteomes" id="UP000530564">
    <property type="component" value="Unassembled WGS sequence"/>
</dbReference>
<feature type="signal peptide" evidence="1">
    <location>
        <begin position="1"/>
        <end position="20"/>
    </location>
</feature>
<accession>A0A839ZU57</accession>
<feature type="chain" id="PRO_5032444962" evidence="1">
    <location>
        <begin position="21"/>
        <end position="81"/>
    </location>
</feature>
<evidence type="ECO:0000256" key="1">
    <source>
        <dbReference type="SAM" id="SignalP"/>
    </source>
</evidence>
<keyword evidence="1" id="KW-0732">Signal</keyword>
<keyword evidence="3" id="KW-1185">Reference proteome</keyword>
<organism evidence="2 3">
    <name type="scientific">Phenylobacterium haematophilum</name>
    <dbReference type="NCBI Taxonomy" id="98513"/>
    <lineage>
        <taxon>Bacteria</taxon>
        <taxon>Pseudomonadati</taxon>
        <taxon>Pseudomonadota</taxon>
        <taxon>Alphaproteobacteria</taxon>
        <taxon>Caulobacterales</taxon>
        <taxon>Caulobacteraceae</taxon>
        <taxon>Phenylobacterium</taxon>
    </lineage>
</organism>
<sequence length="81" mass="8487">MRLVALTAVLGLLAMGTASAQSSGQVRHDAKSSGLLMAATYKPASAKTDNTVRLTAKPASAAKPQIYIYKAPMAVKPLKTW</sequence>